<proteinExistence type="predicted"/>
<accession>A0A0A9CWS6</accession>
<protein>
    <submittedName>
        <fullName evidence="1">Uncharacterized protein</fullName>
    </submittedName>
</protein>
<evidence type="ECO:0000313" key="1">
    <source>
        <dbReference type="EMBL" id="JAD77845.1"/>
    </source>
</evidence>
<sequence length="68" mass="7774">MLQSLWHSSIQLSAFILCVTELVWYESRFLATKEHFASPVLVQHDENMELDKLSQAVSFSTSVSSKEL</sequence>
<dbReference type="EMBL" id="GBRH01220050">
    <property type="protein sequence ID" value="JAD77845.1"/>
    <property type="molecule type" value="Transcribed_RNA"/>
</dbReference>
<reference evidence="1" key="1">
    <citation type="submission" date="2014-09" db="EMBL/GenBank/DDBJ databases">
        <authorList>
            <person name="Magalhaes I.L.F."/>
            <person name="Oliveira U."/>
            <person name="Santos F.R."/>
            <person name="Vidigal T.H.D.A."/>
            <person name="Brescovit A.D."/>
            <person name="Santos A.J."/>
        </authorList>
    </citation>
    <scope>NUCLEOTIDE SEQUENCE</scope>
    <source>
        <tissue evidence="1">Shoot tissue taken approximately 20 cm above the soil surface</tissue>
    </source>
</reference>
<reference evidence="1" key="2">
    <citation type="journal article" date="2015" name="Data Brief">
        <title>Shoot transcriptome of the giant reed, Arundo donax.</title>
        <authorList>
            <person name="Barrero R.A."/>
            <person name="Guerrero F.D."/>
            <person name="Moolhuijzen P."/>
            <person name="Goolsby J.A."/>
            <person name="Tidwell J."/>
            <person name="Bellgard S.E."/>
            <person name="Bellgard M.I."/>
        </authorList>
    </citation>
    <scope>NUCLEOTIDE SEQUENCE</scope>
    <source>
        <tissue evidence="1">Shoot tissue taken approximately 20 cm above the soil surface</tissue>
    </source>
</reference>
<name>A0A0A9CWS6_ARUDO</name>
<organism evidence="1">
    <name type="scientific">Arundo donax</name>
    <name type="common">Giant reed</name>
    <name type="synonym">Donax arundinaceus</name>
    <dbReference type="NCBI Taxonomy" id="35708"/>
    <lineage>
        <taxon>Eukaryota</taxon>
        <taxon>Viridiplantae</taxon>
        <taxon>Streptophyta</taxon>
        <taxon>Embryophyta</taxon>
        <taxon>Tracheophyta</taxon>
        <taxon>Spermatophyta</taxon>
        <taxon>Magnoliopsida</taxon>
        <taxon>Liliopsida</taxon>
        <taxon>Poales</taxon>
        <taxon>Poaceae</taxon>
        <taxon>PACMAD clade</taxon>
        <taxon>Arundinoideae</taxon>
        <taxon>Arundineae</taxon>
        <taxon>Arundo</taxon>
    </lineage>
</organism>
<dbReference type="AlphaFoldDB" id="A0A0A9CWS6"/>